<accession>A0A5S5C4D2</accession>
<dbReference type="Proteomes" id="UP000324376">
    <property type="component" value="Unassembled WGS sequence"/>
</dbReference>
<protein>
    <submittedName>
        <fullName evidence="1">Uncharacterized protein</fullName>
    </submittedName>
</protein>
<dbReference type="RefSeq" id="WP_148782581.1">
    <property type="nucleotide sequence ID" value="NZ_VNHU01000005.1"/>
</dbReference>
<dbReference type="AlphaFoldDB" id="A0A5S5C4D2"/>
<dbReference type="EMBL" id="VNHU01000005">
    <property type="protein sequence ID" value="TYP73468.1"/>
    <property type="molecule type" value="Genomic_DNA"/>
</dbReference>
<evidence type="ECO:0000313" key="1">
    <source>
        <dbReference type="EMBL" id="TYP73468.1"/>
    </source>
</evidence>
<sequence length="148" mass="16678">MKNIITIVLLMATFTFYGQQQKKISFLDLVGNCIQVPRGCEAKSQYELQACNGTSIKWEYYGDDMLTAVFDQIISTFEESNSSKTPVTFSSFGHELKGFKFKMGTSYQYFLRGKIKDQPVMINLGTPTNISGKADLDNFLGMVFDEVS</sequence>
<evidence type="ECO:0000313" key="2">
    <source>
        <dbReference type="Proteomes" id="UP000324376"/>
    </source>
</evidence>
<gene>
    <name evidence="1" type="ORF">BD809_10555</name>
</gene>
<dbReference type="OrthoDB" id="710855at2"/>
<comment type="caution">
    <text evidence="1">The sequence shown here is derived from an EMBL/GenBank/DDBJ whole genome shotgun (WGS) entry which is preliminary data.</text>
</comment>
<keyword evidence="2" id="KW-1185">Reference proteome</keyword>
<proteinExistence type="predicted"/>
<organism evidence="1 2">
    <name type="scientific">Aquimarina intermedia</name>
    <dbReference type="NCBI Taxonomy" id="350814"/>
    <lineage>
        <taxon>Bacteria</taxon>
        <taxon>Pseudomonadati</taxon>
        <taxon>Bacteroidota</taxon>
        <taxon>Flavobacteriia</taxon>
        <taxon>Flavobacteriales</taxon>
        <taxon>Flavobacteriaceae</taxon>
        <taxon>Aquimarina</taxon>
    </lineage>
</organism>
<reference evidence="1 2" key="1">
    <citation type="submission" date="2019-07" db="EMBL/GenBank/DDBJ databases">
        <title>Genomic Encyclopedia of Archaeal and Bacterial Type Strains, Phase II (KMG-II): from individual species to whole genera.</title>
        <authorList>
            <person name="Goeker M."/>
        </authorList>
    </citation>
    <scope>NUCLEOTIDE SEQUENCE [LARGE SCALE GENOMIC DNA]</scope>
    <source>
        <strain evidence="1 2">DSM 17527</strain>
    </source>
</reference>
<name>A0A5S5C4D2_9FLAO</name>